<dbReference type="GO" id="GO:0016787">
    <property type="term" value="F:hydrolase activity"/>
    <property type="evidence" value="ECO:0007669"/>
    <property type="project" value="UniProtKB-KW"/>
</dbReference>
<dbReference type="SUPFAM" id="SSF53474">
    <property type="entry name" value="alpha/beta-Hydrolases"/>
    <property type="match status" value="1"/>
</dbReference>
<dbReference type="Gene3D" id="3.40.50.1820">
    <property type="entry name" value="alpha/beta hydrolase"/>
    <property type="match status" value="1"/>
</dbReference>
<organism evidence="2 3">
    <name type="scientific">Aspergillus keveii</name>
    <dbReference type="NCBI Taxonomy" id="714993"/>
    <lineage>
        <taxon>Eukaryota</taxon>
        <taxon>Fungi</taxon>
        <taxon>Dikarya</taxon>
        <taxon>Ascomycota</taxon>
        <taxon>Pezizomycotina</taxon>
        <taxon>Eurotiomycetes</taxon>
        <taxon>Eurotiomycetidae</taxon>
        <taxon>Eurotiales</taxon>
        <taxon>Aspergillaceae</taxon>
        <taxon>Aspergillus</taxon>
        <taxon>Aspergillus subgen. Nidulantes</taxon>
    </lineage>
</organism>
<comment type="caution">
    <text evidence="2">The sequence shown here is derived from an EMBL/GenBank/DDBJ whole genome shotgun (WGS) entry which is preliminary data.</text>
</comment>
<protein>
    <submittedName>
        <fullName evidence="2">Alpha/beta hydrolase fold-1</fullName>
    </submittedName>
</protein>
<dbReference type="InterPro" id="IPR052897">
    <property type="entry name" value="Sec-Metab_Biosynth_Hydrolase"/>
</dbReference>
<dbReference type="InterPro" id="IPR029058">
    <property type="entry name" value="AB_hydrolase_fold"/>
</dbReference>
<dbReference type="PANTHER" id="PTHR37017">
    <property type="entry name" value="AB HYDROLASE-1 DOMAIN-CONTAINING PROTEIN-RELATED"/>
    <property type="match status" value="1"/>
</dbReference>
<keyword evidence="3" id="KW-1185">Reference proteome</keyword>
<dbReference type="EMBL" id="JBFTWV010000003">
    <property type="protein sequence ID" value="KAL2800571.1"/>
    <property type="molecule type" value="Genomic_DNA"/>
</dbReference>
<proteinExistence type="predicted"/>
<evidence type="ECO:0000313" key="2">
    <source>
        <dbReference type="EMBL" id="KAL2800571.1"/>
    </source>
</evidence>
<sequence>MASASCTTIIFVPGAWHSPTCYAKLLAPLESAGYSTSLVHLPTVNPSNPQTSFSSDVQAIRTAIITAAEAGQKILLVVHSYGGIPASEAVHGLDVASRAKEGLRGGVSHLFYCCSFLIPKGQSLMSAFGGADLPWWSISPDRTIVNPLSPEEIFYDDMSPPEIETAISELNPHAYQSFSGIVTYEAWRDVPTTYLYCLQDKAIPMRVQRMLVQEFARGAGIRTETVNASHSPFYSVPGEVVKAIRRAAGEHV</sequence>
<dbReference type="PANTHER" id="PTHR37017:SF11">
    <property type="entry name" value="ESTERASE_LIPASE_THIOESTERASE DOMAIN-CONTAINING PROTEIN"/>
    <property type="match status" value="1"/>
</dbReference>
<name>A0ABR4GNH9_9EURO</name>
<accession>A0ABR4GNH9</accession>
<dbReference type="Pfam" id="PF12697">
    <property type="entry name" value="Abhydrolase_6"/>
    <property type="match status" value="1"/>
</dbReference>
<dbReference type="InterPro" id="IPR000073">
    <property type="entry name" value="AB_hydrolase_1"/>
</dbReference>
<keyword evidence="2" id="KW-0378">Hydrolase</keyword>
<evidence type="ECO:0000259" key="1">
    <source>
        <dbReference type="Pfam" id="PF12697"/>
    </source>
</evidence>
<gene>
    <name evidence="2" type="ORF">BJX66DRAFT_291129</name>
</gene>
<evidence type="ECO:0000313" key="3">
    <source>
        <dbReference type="Proteomes" id="UP001610563"/>
    </source>
</evidence>
<feature type="domain" description="AB hydrolase-1" evidence="1">
    <location>
        <begin position="9"/>
        <end position="243"/>
    </location>
</feature>
<reference evidence="2 3" key="1">
    <citation type="submission" date="2024-07" db="EMBL/GenBank/DDBJ databases">
        <title>Section-level genome sequencing and comparative genomics of Aspergillus sections Usti and Cavernicolus.</title>
        <authorList>
            <consortium name="Lawrence Berkeley National Laboratory"/>
            <person name="Nybo J.L."/>
            <person name="Vesth T.C."/>
            <person name="Theobald S."/>
            <person name="Frisvad J.C."/>
            <person name="Larsen T.O."/>
            <person name="Kjaerboelling I."/>
            <person name="Rothschild-Mancinelli K."/>
            <person name="Lyhne E.K."/>
            <person name="Kogle M.E."/>
            <person name="Barry K."/>
            <person name="Clum A."/>
            <person name="Na H."/>
            <person name="Ledsgaard L."/>
            <person name="Lin J."/>
            <person name="Lipzen A."/>
            <person name="Kuo A."/>
            <person name="Riley R."/>
            <person name="Mondo S."/>
            <person name="Labutti K."/>
            <person name="Haridas S."/>
            <person name="Pangalinan J."/>
            <person name="Salamov A.A."/>
            <person name="Simmons B.A."/>
            <person name="Magnuson J.K."/>
            <person name="Chen J."/>
            <person name="Drula E."/>
            <person name="Henrissat B."/>
            <person name="Wiebenga A."/>
            <person name="Lubbers R.J."/>
            <person name="Gomes A.C."/>
            <person name="Makela M.R."/>
            <person name="Stajich J."/>
            <person name="Grigoriev I.V."/>
            <person name="Mortensen U.H."/>
            <person name="De Vries R.P."/>
            <person name="Baker S.E."/>
            <person name="Andersen M.R."/>
        </authorList>
    </citation>
    <scope>NUCLEOTIDE SEQUENCE [LARGE SCALE GENOMIC DNA]</scope>
    <source>
        <strain evidence="2 3">CBS 209.92</strain>
    </source>
</reference>
<dbReference type="Proteomes" id="UP001610563">
    <property type="component" value="Unassembled WGS sequence"/>
</dbReference>